<accession>A0A495XIL7</accession>
<comment type="caution">
    <text evidence="2">The sequence shown here is derived from an EMBL/GenBank/DDBJ whole genome shotgun (WGS) entry which is preliminary data.</text>
</comment>
<keyword evidence="1" id="KW-1133">Transmembrane helix</keyword>
<dbReference type="Pfam" id="PF20064">
    <property type="entry name" value="DUF6463"/>
    <property type="match status" value="1"/>
</dbReference>
<feature type="transmembrane region" description="Helical" evidence="1">
    <location>
        <begin position="85"/>
        <end position="108"/>
    </location>
</feature>
<keyword evidence="1" id="KW-0472">Membrane</keyword>
<dbReference type="OrthoDB" id="3574450at2"/>
<dbReference type="AlphaFoldDB" id="A0A495XIL7"/>
<keyword evidence="1" id="KW-0812">Transmembrane</keyword>
<sequence length="143" mass="14648">MTRLAGILLAALGAIHIVLTTALNLDSWARWTGAGLWASVAPPGGAPSGDQYVLWLTLGSFGVPLLVLGLVVAGTARRGGVVPAYVGWVVGAWALLLSIVLVAVPGWLALVPAALIVRGARHRGSVSRVGTPSRSTLDGRRGT</sequence>
<keyword evidence="3" id="KW-1185">Reference proteome</keyword>
<gene>
    <name evidence="2" type="ORF">DFJ66_6291</name>
</gene>
<dbReference type="Proteomes" id="UP000272729">
    <property type="component" value="Unassembled WGS sequence"/>
</dbReference>
<evidence type="ECO:0000256" key="1">
    <source>
        <dbReference type="SAM" id="Phobius"/>
    </source>
</evidence>
<reference evidence="2 3" key="1">
    <citation type="submission" date="2018-10" db="EMBL/GenBank/DDBJ databases">
        <title>Sequencing the genomes of 1000 actinobacteria strains.</title>
        <authorList>
            <person name="Klenk H.-P."/>
        </authorList>
    </citation>
    <scope>NUCLEOTIDE SEQUENCE [LARGE SCALE GENOMIC DNA]</scope>
    <source>
        <strain evidence="2 3">DSM 43911</strain>
    </source>
</reference>
<name>A0A495XIL7_9PSEU</name>
<dbReference type="InterPro" id="IPR045590">
    <property type="entry name" value="DUF6463"/>
</dbReference>
<evidence type="ECO:0000313" key="2">
    <source>
        <dbReference type="EMBL" id="RKT72965.1"/>
    </source>
</evidence>
<feature type="transmembrane region" description="Helical" evidence="1">
    <location>
        <begin position="52"/>
        <end position="73"/>
    </location>
</feature>
<organism evidence="2 3">
    <name type="scientific">Saccharothrix variisporea</name>
    <dbReference type="NCBI Taxonomy" id="543527"/>
    <lineage>
        <taxon>Bacteria</taxon>
        <taxon>Bacillati</taxon>
        <taxon>Actinomycetota</taxon>
        <taxon>Actinomycetes</taxon>
        <taxon>Pseudonocardiales</taxon>
        <taxon>Pseudonocardiaceae</taxon>
        <taxon>Saccharothrix</taxon>
    </lineage>
</organism>
<proteinExistence type="predicted"/>
<dbReference type="RefSeq" id="WP_147459405.1">
    <property type="nucleotide sequence ID" value="NZ_JBIUBA010000069.1"/>
</dbReference>
<dbReference type="EMBL" id="RBXR01000001">
    <property type="protein sequence ID" value="RKT72965.1"/>
    <property type="molecule type" value="Genomic_DNA"/>
</dbReference>
<evidence type="ECO:0000313" key="3">
    <source>
        <dbReference type="Proteomes" id="UP000272729"/>
    </source>
</evidence>
<protein>
    <submittedName>
        <fullName evidence="2">Uncharacterized protein</fullName>
    </submittedName>
</protein>